<evidence type="ECO:0000313" key="2">
    <source>
        <dbReference type="Proteomes" id="UP001318860"/>
    </source>
</evidence>
<gene>
    <name evidence="1" type="ORF">DH2020_042889</name>
</gene>
<protein>
    <recommendedName>
        <fullName evidence="3">Reverse transcriptase</fullName>
    </recommendedName>
</protein>
<dbReference type="PANTHER" id="PTHR33116">
    <property type="entry name" value="REVERSE TRANSCRIPTASE ZINC-BINDING DOMAIN-CONTAINING PROTEIN-RELATED-RELATED"/>
    <property type="match status" value="1"/>
</dbReference>
<dbReference type="EMBL" id="JABTTQ020002566">
    <property type="protein sequence ID" value="KAK6123372.1"/>
    <property type="molecule type" value="Genomic_DNA"/>
</dbReference>
<comment type="caution">
    <text evidence="1">The sequence shown here is derived from an EMBL/GenBank/DDBJ whole genome shotgun (WGS) entry which is preliminary data.</text>
</comment>
<organism evidence="1 2">
    <name type="scientific">Rehmannia glutinosa</name>
    <name type="common">Chinese foxglove</name>
    <dbReference type="NCBI Taxonomy" id="99300"/>
    <lineage>
        <taxon>Eukaryota</taxon>
        <taxon>Viridiplantae</taxon>
        <taxon>Streptophyta</taxon>
        <taxon>Embryophyta</taxon>
        <taxon>Tracheophyta</taxon>
        <taxon>Spermatophyta</taxon>
        <taxon>Magnoliopsida</taxon>
        <taxon>eudicotyledons</taxon>
        <taxon>Gunneridae</taxon>
        <taxon>Pentapetalae</taxon>
        <taxon>asterids</taxon>
        <taxon>lamiids</taxon>
        <taxon>Lamiales</taxon>
        <taxon>Orobanchaceae</taxon>
        <taxon>Rehmannieae</taxon>
        <taxon>Rehmannia</taxon>
    </lineage>
</organism>
<sequence length="232" mass="26543">MVRRSKSLTPSLANLIRGIAVSKHAPSISPLLFVDDSIIFGRARMEDCALIRNILDVYAMASGQQINLEKSSIIFSSNVAERLQNDICNFLRINRTISEQDRYLGLPAFIERNKKHTFQDIQERVMRKLQLWKADSFSMGGREILIKAGAQASSNYGMSIFKFPNSVCMRLQSMVARFWWGGGNDKRIIHWMRWERLRRPKGLGGMGFKDMELFNQALLAKQAWRLVQNGAS</sequence>
<evidence type="ECO:0008006" key="3">
    <source>
        <dbReference type="Google" id="ProtNLM"/>
    </source>
</evidence>
<keyword evidence="2" id="KW-1185">Reference proteome</keyword>
<dbReference type="Proteomes" id="UP001318860">
    <property type="component" value="Unassembled WGS sequence"/>
</dbReference>
<reference evidence="1 2" key="1">
    <citation type="journal article" date="2021" name="Comput. Struct. Biotechnol. J.">
        <title>De novo genome assembly of the potent medicinal plant Rehmannia glutinosa using nanopore technology.</title>
        <authorList>
            <person name="Ma L."/>
            <person name="Dong C."/>
            <person name="Song C."/>
            <person name="Wang X."/>
            <person name="Zheng X."/>
            <person name="Niu Y."/>
            <person name="Chen S."/>
            <person name="Feng W."/>
        </authorList>
    </citation>
    <scope>NUCLEOTIDE SEQUENCE [LARGE SCALE GENOMIC DNA]</scope>
    <source>
        <strain evidence="1">DH-2019</strain>
    </source>
</reference>
<name>A0ABR0UMF2_REHGL</name>
<evidence type="ECO:0000313" key="1">
    <source>
        <dbReference type="EMBL" id="KAK6123372.1"/>
    </source>
</evidence>
<accession>A0ABR0UMF2</accession>
<proteinExistence type="predicted"/>
<dbReference type="PANTHER" id="PTHR33116:SF86">
    <property type="entry name" value="REVERSE TRANSCRIPTASE DOMAIN-CONTAINING PROTEIN"/>
    <property type="match status" value="1"/>
</dbReference>